<feature type="region of interest" description="Disordered" evidence="7">
    <location>
        <begin position="869"/>
        <end position="912"/>
    </location>
</feature>
<keyword evidence="11" id="KW-1185">Reference proteome</keyword>
<feature type="transmembrane region" description="Helical" evidence="8">
    <location>
        <begin position="1134"/>
        <end position="1151"/>
    </location>
</feature>
<dbReference type="GO" id="GO:0005905">
    <property type="term" value="C:clathrin-coated pit"/>
    <property type="evidence" value="ECO:0007669"/>
    <property type="project" value="UniProtKB-SubCell"/>
</dbReference>
<dbReference type="EMBL" id="JAROKS010000001">
    <property type="protein sequence ID" value="KAK1806226.1"/>
    <property type="molecule type" value="Genomic_DNA"/>
</dbReference>
<dbReference type="SMART" id="SM00055">
    <property type="entry name" value="FCH"/>
    <property type="match status" value="1"/>
</dbReference>
<proteinExistence type="predicted"/>
<evidence type="ECO:0000256" key="2">
    <source>
        <dbReference type="ARBA" id="ARBA00022553"/>
    </source>
</evidence>
<feature type="compositionally biased region" description="Low complexity" evidence="7">
    <location>
        <begin position="509"/>
        <end position="531"/>
    </location>
</feature>
<feature type="domain" description="MHD" evidence="9">
    <location>
        <begin position="552"/>
        <end position="825"/>
    </location>
</feature>
<keyword evidence="3" id="KW-0254">Endocytosis</keyword>
<evidence type="ECO:0000259" key="9">
    <source>
        <dbReference type="PROSITE" id="PS51072"/>
    </source>
</evidence>
<dbReference type="AlphaFoldDB" id="A0AAD8ZW30"/>
<dbReference type="GO" id="GO:0030136">
    <property type="term" value="C:clathrin-coated vesicle"/>
    <property type="evidence" value="ECO:0007669"/>
    <property type="project" value="TreeGrafter"/>
</dbReference>
<dbReference type="PANTHER" id="PTHR23065:SF8">
    <property type="entry name" value="F-BAR DOMAIN ONLY PROTEIN 2"/>
    <property type="match status" value="1"/>
</dbReference>
<keyword evidence="5" id="KW-0168">Coated pit</keyword>
<dbReference type="Proteomes" id="UP001239994">
    <property type="component" value="Unassembled WGS sequence"/>
</dbReference>
<evidence type="ECO:0000256" key="1">
    <source>
        <dbReference type="ARBA" id="ARBA00004283"/>
    </source>
</evidence>
<evidence type="ECO:0000256" key="8">
    <source>
        <dbReference type="SAM" id="Phobius"/>
    </source>
</evidence>
<dbReference type="GO" id="GO:0098793">
    <property type="term" value="C:presynapse"/>
    <property type="evidence" value="ECO:0007669"/>
    <property type="project" value="GOC"/>
</dbReference>
<comment type="subcellular location">
    <subcellularLocation>
        <location evidence="1">Membrane</location>
        <location evidence="1">Clathrin-coated pit</location>
        <topology evidence="1">Peripheral membrane protein</topology>
        <orientation evidence="1">Cytoplasmic side</orientation>
    </subcellularLocation>
</comment>
<organism evidence="10 11">
    <name type="scientific">Electrophorus voltai</name>
    <dbReference type="NCBI Taxonomy" id="2609070"/>
    <lineage>
        <taxon>Eukaryota</taxon>
        <taxon>Metazoa</taxon>
        <taxon>Chordata</taxon>
        <taxon>Craniata</taxon>
        <taxon>Vertebrata</taxon>
        <taxon>Euteleostomi</taxon>
        <taxon>Actinopterygii</taxon>
        <taxon>Neopterygii</taxon>
        <taxon>Teleostei</taxon>
        <taxon>Ostariophysi</taxon>
        <taxon>Gymnotiformes</taxon>
        <taxon>Gymnotoidei</taxon>
        <taxon>Gymnotidae</taxon>
        <taxon>Electrophorus</taxon>
    </lineage>
</organism>
<dbReference type="SUPFAM" id="SSF103657">
    <property type="entry name" value="BAR/IMD domain-like"/>
    <property type="match status" value="1"/>
</dbReference>
<keyword evidence="8" id="KW-1133">Transmembrane helix</keyword>
<dbReference type="InterPro" id="IPR027267">
    <property type="entry name" value="AH/BAR_dom_sf"/>
</dbReference>
<dbReference type="PROSITE" id="PS51072">
    <property type="entry name" value="MHD"/>
    <property type="match status" value="1"/>
</dbReference>
<dbReference type="Pfam" id="PF10291">
    <property type="entry name" value="muHD"/>
    <property type="match status" value="1"/>
</dbReference>
<dbReference type="Pfam" id="PF00611">
    <property type="entry name" value="FCH"/>
    <property type="match status" value="1"/>
</dbReference>
<feature type="compositionally biased region" description="Polar residues" evidence="7">
    <location>
        <begin position="883"/>
        <end position="911"/>
    </location>
</feature>
<keyword evidence="2" id="KW-0597">Phosphoprotein</keyword>
<feature type="coiled-coil region" evidence="6">
    <location>
        <begin position="86"/>
        <end position="113"/>
    </location>
</feature>
<evidence type="ECO:0000256" key="5">
    <source>
        <dbReference type="ARBA" id="ARBA00023176"/>
    </source>
</evidence>
<evidence type="ECO:0000256" key="4">
    <source>
        <dbReference type="ARBA" id="ARBA00023136"/>
    </source>
</evidence>
<sequence length="1161" mass="127562">MLTLMEAPLMGEKNNGFDVLYHNMKHGQISSKELADFIRERVTIEETYSRSMTKLAKTASNFSQLGTFAPLWDVFRLSTEKLASCHMDLVRKLQELIREVQKYMDEQAKAHKKVGVKVKKATETYKSYVEKYSSSKTEFEQKMSETAQKFQDIEESHVLHMKEIIQSYAYSIEETHKQIGENVPQVDEEGFCIRPEVSENDILQADNSFYSSSDSEEEDDRRKFHVEIKPVQPNNGTHQHKATIDELKASIGNITLSPSTMIFYDSEVHMRRNQSTEVVLQREPSSLLANQLEANEALAAPLPSEELPFPLPPLSPSPPPVPTVPSPTFKWGVLDDPFVHLAHDPPRAMSVPPGLRASLKNGWSSKPPLSAPVTRHEPLPSWSQGRWVAFSDDFANTHGPSRLPLRPCSVPMPQHPKLLSSQATDHFTTMVPKEESTPHWLEDHTMPLPAGHLQDVPPPNRPTTPLGTGALAPPPRPSSRPKLPAGKLTGISEGRPFSPPKVTGSSPTLAAPLARAESSSSLSSSTSISASNTPTVGTSRGPSPVTLASQDSLPIAVAFTETVNAYFKGADPSKCIVKITGDMTLSFPSGIIKIFTSSPSPAVLSFRLRNTSKLEQILPNQQLLHSDSSQSDTNTRDFWLNMSALTMFLRKSSEQNPTSSYYNVDILKYQVCSNGIHSTPLNLAVYWKCEPSTTDVRVDYRYNPEAMQPPGPLSSVQVLVPVSGGVTSMQSLPSAIWNAEQSKSLWKLNNITEKLENEGSGSLRAKFELSDGPSIPATLAVQFFTEGSTLSGVDMDLVGSGYRLSLNKKRFATAPATSFLSVTCSEAGYNLKTSKGLQRSWLPSRQMRRYTVQSLWKNVTSSWSCEASSNTSLPEANTIDDGITTQSGGHSSNDFGRNTVPTQQSSCPDNQVSERDKAGATLLFSGIFLCLVGMTLTVMGWISSDVSDGGRDGGDSEWTQLLGPILLSVGGTFMLISICKLRMLSCKACGMQSMEGGPEIDLPPLSGPSFIFSSVNQPITFHRATVVHYIRSPYASVRQDQGLAQRNTLQASQFPLGVAMSPPPQYYSIYPIDNSAFLNVGEMQEPAAEPRENRSGIEVPCSNSAKKQKPASMFSELLQGAIFILSQVHKAVNLFSRLLMLFYLCLLLEIFKNPTMGPLLW</sequence>
<name>A0AAD8ZW30_9TELE</name>
<dbReference type="Gene3D" id="1.20.1270.60">
    <property type="entry name" value="Arfaptin homology (AH) domain/BAR domain"/>
    <property type="match status" value="2"/>
</dbReference>
<gene>
    <name evidence="10" type="ORF">P4O66_000113</name>
</gene>
<evidence type="ECO:0000256" key="7">
    <source>
        <dbReference type="SAM" id="MobiDB-lite"/>
    </source>
</evidence>
<feature type="transmembrane region" description="Helical" evidence="8">
    <location>
        <begin position="962"/>
        <end position="981"/>
    </location>
</feature>
<dbReference type="InterPro" id="IPR027835">
    <property type="entry name" value="TMEM174"/>
</dbReference>
<dbReference type="InterPro" id="IPR028565">
    <property type="entry name" value="MHD"/>
</dbReference>
<dbReference type="GO" id="GO:0048488">
    <property type="term" value="P:synaptic vesicle endocytosis"/>
    <property type="evidence" value="ECO:0007669"/>
    <property type="project" value="TreeGrafter"/>
</dbReference>
<comment type="caution">
    <text evidence="10">The sequence shown here is derived from an EMBL/GenBank/DDBJ whole genome shotgun (WGS) entry which is preliminary data.</text>
</comment>
<evidence type="ECO:0000313" key="10">
    <source>
        <dbReference type="EMBL" id="KAK1806226.1"/>
    </source>
</evidence>
<evidence type="ECO:0000313" key="11">
    <source>
        <dbReference type="Proteomes" id="UP001239994"/>
    </source>
</evidence>
<keyword evidence="4 8" id="KW-0472">Membrane</keyword>
<feature type="transmembrane region" description="Helical" evidence="8">
    <location>
        <begin position="920"/>
        <end position="942"/>
    </location>
</feature>
<keyword evidence="8" id="KW-0812">Transmembrane</keyword>
<accession>A0AAD8ZW30</accession>
<feature type="region of interest" description="Disordered" evidence="7">
    <location>
        <begin position="441"/>
        <end position="545"/>
    </location>
</feature>
<dbReference type="PANTHER" id="PTHR23065">
    <property type="entry name" value="PROLINE-SERINE-THREONINE PHOSPHATASE INTERACTING PROTEIN 1"/>
    <property type="match status" value="1"/>
</dbReference>
<evidence type="ECO:0000256" key="6">
    <source>
        <dbReference type="SAM" id="Coils"/>
    </source>
</evidence>
<feature type="compositionally biased region" description="Polar residues" evidence="7">
    <location>
        <begin position="532"/>
        <end position="545"/>
    </location>
</feature>
<dbReference type="GO" id="GO:0072583">
    <property type="term" value="P:clathrin-dependent endocytosis"/>
    <property type="evidence" value="ECO:0007669"/>
    <property type="project" value="TreeGrafter"/>
</dbReference>
<keyword evidence="6" id="KW-0175">Coiled coil</keyword>
<protein>
    <recommendedName>
        <fullName evidence="9">MHD domain-containing protein</fullName>
    </recommendedName>
</protein>
<evidence type="ECO:0000256" key="3">
    <source>
        <dbReference type="ARBA" id="ARBA00022583"/>
    </source>
</evidence>
<dbReference type="InterPro" id="IPR018808">
    <property type="entry name" value="Muniscin_C"/>
</dbReference>
<dbReference type="GO" id="GO:0048268">
    <property type="term" value="P:clathrin coat assembly"/>
    <property type="evidence" value="ECO:0007669"/>
    <property type="project" value="TreeGrafter"/>
</dbReference>
<reference evidence="10" key="1">
    <citation type="submission" date="2023-03" db="EMBL/GenBank/DDBJ databases">
        <title>Electrophorus voltai genome.</title>
        <authorList>
            <person name="Bian C."/>
        </authorList>
    </citation>
    <scope>NUCLEOTIDE SEQUENCE</scope>
    <source>
        <strain evidence="10">CB-2022</strain>
        <tissue evidence="10">Muscle</tissue>
    </source>
</reference>
<dbReference type="Pfam" id="PF15029">
    <property type="entry name" value="TMEM174"/>
    <property type="match status" value="1"/>
</dbReference>
<dbReference type="InterPro" id="IPR001060">
    <property type="entry name" value="FCH_dom"/>
</dbReference>
<dbReference type="GO" id="GO:0005886">
    <property type="term" value="C:plasma membrane"/>
    <property type="evidence" value="ECO:0007669"/>
    <property type="project" value="TreeGrafter"/>
</dbReference>